<dbReference type="EMBL" id="SRZK01000005">
    <property type="protein sequence ID" value="TGZ12124.1"/>
    <property type="molecule type" value="Genomic_DNA"/>
</dbReference>
<evidence type="ECO:0000313" key="2">
    <source>
        <dbReference type="EMBL" id="TGZ12124.1"/>
    </source>
</evidence>
<dbReference type="Proteomes" id="UP000306274">
    <property type="component" value="Unassembled WGS sequence"/>
</dbReference>
<evidence type="ECO:0000313" key="3">
    <source>
        <dbReference type="Proteomes" id="UP000306274"/>
    </source>
</evidence>
<evidence type="ECO:0000256" key="1">
    <source>
        <dbReference type="SAM" id="Phobius"/>
    </source>
</evidence>
<accession>A0ABY2PM03</accession>
<evidence type="ECO:0008006" key="4">
    <source>
        <dbReference type="Google" id="ProtNLM"/>
    </source>
</evidence>
<feature type="transmembrane region" description="Helical" evidence="1">
    <location>
        <begin position="88"/>
        <end position="109"/>
    </location>
</feature>
<organism evidence="2 3">
    <name type="scientific">Streptomyces rhizosphaericola</name>
    <dbReference type="NCBI Taxonomy" id="2564098"/>
    <lineage>
        <taxon>Bacteria</taxon>
        <taxon>Bacillati</taxon>
        <taxon>Actinomycetota</taxon>
        <taxon>Actinomycetes</taxon>
        <taxon>Kitasatosporales</taxon>
        <taxon>Streptomycetaceae</taxon>
        <taxon>Streptomyces</taxon>
    </lineage>
</organism>
<keyword evidence="1" id="KW-0812">Transmembrane</keyword>
<keyword evidence="1" id="KW-0472">Membrane</keyword>
<sequence>MAHLRWRQEEFSRSGRAEFAKGVCINLRWTSGRLVASGIRYTDKQGNQHVAWTRSERNVPVAVGGTAEVRYDPEGKASALINGVAQGAGSYGFAIGCFALSAILLFNGLRLI</sequence>
<keyword evidence="3" id="KW-1185">Reference proteome</keyword>
<comment type="caution">
    <text evidence="2">The sequence shown here is derived from an EMBL/GenBank/DDBJ whole genome shotgun (WGS) entry which is preliminary data.</text>
</comment>
<reference evidence="2 3" key="1">
    <citation type="submission" date="2019-04" db="EMBL/GenBank/DDBJ databases">
        <title>Streptomyces rhizosphaericola sp. nov., an actinobacterium isolated from the wheat rhizosphere.</title>
        <authorList>
            <person name="Vargas Hoyos H.A."/>
            <person name="Santos S.N."/>
            <person name="Genuario D.B."/>
            <person name="Melo I.S."/>
            <person name="Da Silva L.J."/>
            <person name="Da Silva F.S.P."/>
            <person name="Zucchi T.D."/>
        </authorList>
    </citation>
    <scope>NUCLEOTIDE SEQUENCE [LARGE SCALE GENOMIC DNA]</scope>
    <source>
        <strain evidence="2 3">1AS2c</strain>
    </source>
</reference>
<name>A0ABY2PM03_9ACTN</name>
<keyword evidence="1" id="KW-1133">Transmembrane helix</keyword>
<proteinExistence type="predicted"/>
<protein>
    <recommendedName>
        <fullName evidence="4">RHS repeat protein</fullName>
    </recommendedName>
</protein>
<gene>
    <name evidence="2" type="ORF">E5Z02_01010</name>
</gene>